<keyword evidence="3" id="KW-1185">Reference proteome</keyword>
<comment type="caution">
    <text evidence="2">The sequence shown here is derived from an EMBL/GenBank/DDBJ whole genome shotgun (WGS) entry which is preliminary data.</text>
</comment>
<reference evidence="2 3" key="1">
    <citation type="submission" date="2019-09" db="EMBL/GenBank/DDBJ databases">
        <title>Genome sequence and assembly of Taibaiella sp.</title>
        <authorList>
            <person name="Chhetri G."/>
        </authorList>
    </citation>
    <scope>NUCLEOTIDE SEQUENCE [LARGE SCALE GENOMIC DNA]</scope>
    <source>
        <strain evidence="2 3">KVB11</strain>
    </source>
</reference>
<evidence type="ECO:0000256" key="1">
    <source>
        <dbReference type="SAM" id="SignalP"/>
    </source>
</evidence>
<accession>A0A5M6CCU8</accession>
<dbReference type="AlphaFoldDB" id="A0A5M6CCU8"/>
<keyword evidence="1" id="KW-0732">Signal</keyword>
<dbReference type="InterPro" id="IPR032274">
    <property type="entry name" value="DUF4835"/>
</dbReference>
<evidence type="ECO:0000313" key="3">
    <source>
        <dbReference type="Proteomes" id="UP000323632"/>
    </source>
</evidence>
<dbReference type="EMBL" id="VWSH01000004">
    <property type="protein sequence ID" value="KAA5532280.1"/>
    <property type="molecule type" value="Genomic_DNA"/>
</dbReference>
<feature type="chain" id="PRO_5024324379" evidence="1">
    <location>
        <begin position="21"/>
        <end position="306"/>
    </location>
</feature>
<evidence type="ECO:0000313" key="2">
    <source>
        <dbReference type="EMBL" id="KAA5532280.1"/>
    </source>
</evidence>
<organism evidence="2 3">
    <name type="scientific">Taibaiella lutea</name>
    <dbReference type="NCBI Taxonomy" id="2608001"/>
    <lineage>
        <taxon>Bacteria</taxon>
        <taxon>Pseudomonadati</taxon>
        <taxon>Bacteroidota</taxon>
        <taxon>Chitinophagia</taxon>
        <taxon>Chitinophagales</taxon>
        <taxon>Chitinophagaceae</taxon>
        <taxon>Taibaiella</taxon>
    </lineage>
</organism>
<feature type="signal peptide" evidence="1">
    <location>
        <begin position="1"/>
        <end position="20"/>
    </location>
</feature>
<dbReference type="RefSeq" id="WP_150033783.1">
    <property type="nucleotide sequence ID" value="NZ_VWSH01000004.1"/>
</dbReference>
<dbReference type="Pfam" id="PF16119">
    <property type="entry name" value="DUF4835"/>
    <property type="match status" value="1"/>
</dbReference>
<proteinExistence type="predicted"/>
<dbReference type="Proteomes" id="UP000323632">
    <property type="component" value="Unassembled WGS sequence"/>
</dbReference>
<protein>
    <submittedName>
        <fullName evidence="2">DUF4835 family protein</fullName>
    </submittedName>
</protein>
<sequence>MMRKLFISFIGLLLATNVMAQDLKGIVEVNADRIQNVDPKVFDGLKKALNEFINNRKWTADNIKPAERIECNFLLTITKKAADDNIFEANLNIQSSRPVFGSGYNSPMVNYIDRDVTFRFDQGQTLQFDDARVSGNDALSSNLTAIFAYYAYLIVGFDYESFSLKGGDDYFKKAQNVVSNAPEDTKAIKGWKAAENNRNRYWLIDQILNPRFAAFRPLYYSYHRKGLDMMSTKPEEARKVILDGIPTLTQINNDNPTSIFFQFYFNAKSIEYQNILMQTPVADRKDYVEQLCKMDVPNTSKYRSIR</sequence>
<gene>
    <name evidence="2" type="ORF">F0919_15905</name>
</gene>
<name>A0A5M6CCU8_9BACT</name>